<name>A0A5E4SP23_9BURK</name>
<accession>A0A5E4SP23</accession>
<dbReference type="AlphaFoldDB" id="A0A5E4SP23"/>
<protein>
    <submittedName>
        <fullName evidence="1">Uncharacterized protein</fullName>
    </submittedName>
</protein>
<reference evidence="1 2" key="1">
    <citation type="submission" date="2019-08" db="EMBL/GenBank/DDBJ databases">
        <authorList>
            <person name="Peeters C."/>
        </authorList>
    </citation>
    <scope>NUCLEOTIDE SEQUENCE [LARGE SCALE GENOMIC DNA]</scope>
    <source>
        <strain evidence="1 2">LMG 31013</strain>
    </source>
</reference>
<dbReference type="EMBL" id="CABPRU010000002">
    <property type="protein sequence ID" value="VVD77447.1"/>
    <property type="molecule type" value="Genomic_DNA"/>
</dbReference>
<evidence type="ECO:0000313" key="2">
    <source>
        <dbReference type="Proteomes" id="UP000334380"/>
    </source>
</evidence>
<organism evidence="1 2">
    <name type="scientific">Pandoraea terrigena</name>
    <dbReference type="NCBI Taxonomy" id="2508292"/>
    <lineage>
        <taxon>Bacteria</taxon>
        <taxon>Pseudomonadati</taxon>
        <taxon>Pseudomonadota</taxon>
        <taxon>Betaproteobacteria</taxon>
        <taxon>Burkholderiales</taxon>
        <taxon>Burkholderiaceae</taxon>
        <taxon>Pandoraea</taxon>
    </lineage>
</organism>
<dbReference type="Proteomes" id="UP000334380">
    <property type="component" value="Unassembled WGS sequence"/>
</dbReference>
<keyword evidence="2" id="KW-1185">Reference proteome</keyword>
<sequence length="34" mass="3765">MSSLTGISKFDASVSKRKNLDNQGIWRDLRRGGA</sequence>
<evidence type="ECO:0000313" key="1">
    <source>
        <dbReference type="EMBL" id="VVD77447.1"/>
    </source>
</evidence>
<gene>
    <name evidence="1" type="ORF">PTE31013_00923</name>
</gene>
<proteinExistence type="predicted"/>